<accession>A0A1C9ZTC6</accession>
<comment type="subunit">
    <text evidence="9 10">Homodimer, forms a heterotetramer with a Cas2 homodimer.</text>
</comment>
<proteinExistence type="inferred from homology"/>
<feature type="binding site" evidence="10">
    <location>
        <position position="151"/>
    </location>
    <ligand>
        <name>Mn(2+)</name>
        <dbReference type="ChEBI" id="CHEBI:29035"/>
    </ligand>
</feature>
<dbReference type="Gene3D" id="1.20.120.920">
    <property type="entry name" value="CRISPR-associated endonuclease Cas1, C-terminal domain"/>
    <property type="match status" value="1"/>
</dbReference>
<evidence type="ECO:0000256" key="5">
    <source>
        <dbReference type="ARBA" id="ARBA00022842"/>
    </source>
</evidence>
<dbReference type="GO" id="GO:0003677">
    <property type="term" value="F:DNA binding"/>
    <property type="evidence" value="ECO:0007669"/>
    <property type="project" value="UniProtKB-KW"/>
</dbReference>
<feature type="binding site" evidence="10">
    <location>
        <position position="223"/>
    </location>
    <ligand>
        <name>Mn(2+)</name>
        <dbReference type="ChEBI" id="CHEBI:29035"/>
    </ligand>
</feature>
<dbReference type="Gene3D" id="3.100.10.20">
    <property type="entry name" value="CRISPR-associated endonuclease Cas1, N-terminal domain"/>
    <property type="match status" value="1"/>
</dbReference>
<dbReference type="InterPro" id="IPR042206">
    <property type="entry name" value="CRISPR-assoc_Cas1_C"/>
</dbReference>
<dbReference type="PANTHER" id="PTHR34353">
    <property type="entry name" value="CRISPR-ASSOCIATED ENDONUCLEASE CAS1 1"/>
    <property type="match status" value="1"/>
</dbReference>
<comment type="similarity">
    <text evidence="10">Belongs to the CRISPR-associated endonuclease Cas1 family.</text>
</comment>
<keyword evidence="2 10" id="KW-0479">Metal-binding</keyword>
<evidence type="ECO:0000256" key="2">
    <source>
        <dbReference type="ARBA" id="ARBA00022723"/>
    </source>
</evidence>
<gene>
    <name evidence="10" type="primary">cas1</name>
</gene>
<name>A0A1C9ZTC6_9BACT</name>
<dbReference type="NCBIfam" id="TIGR00287">
    <property type="entry name" value="cas1"/>
    <property type="match status" value="1"/>
</dbReference>
<dbReference type="GO" id="GO:0046872">
    <property type="term" value="F:metal ion binding"/>
    <property type="evidence" value="ECO:0007669"/>
    <property type="project" value="UniProtKB-UniRule"/>
</dbReference>
<dbReference type="PANTHER" id="PTHR34353:SF2">
    <property type="entry name" value="CRISPR-ASSOCIATED ENDONUCLEASE CAS1 1"/>
    <property type="match status" value="1"/>
</dbReference>
<dbReference type="NCBIfam" id="TIGR03639">
    <property type="entry name" value="cas1_NMENI"/>
    <property type="match status" value="1"/>
</dbReference>
<evidence type="ECO:0000256" key="7">
    <source>
        <dbReference type="ARBA" id="ARBA00023125"/>
    </source>
</evidence>
<keyword evidence="8 10" id="KW-0464">Manganese</keyword>
<keyword evidence="7 10" id="KW-0238">DNA-binding</keyword>
<evidence type="ECO:0000256" key="3">
    <source>
        <dbReference type="ARBA" id="ARBA00022759"/>
    </source>
</evidence>
<keyword evidence="4 10" id="KW-0378">Hydrolase</keyword>
<dbReference type="HAMAP" id="MF_01470">
    <property type="entry name" value="Cas1"/>
    <property type="match status" value="1"/>
</dbReference>
<evidence type="ECO:0000313" key="11">
    <source>
        <dbReference type="EMBL" id="BAV59400.1"/>
    </source>
</evidence>
<evidence type="ECO:0000256" key="1">
    <source>
        <dbReference type="ARBA" id="ARBA00022722"/>
    </source>
</evidence>
<dbReference type="EMBL" id="LC153662">
    <property type="protein sequence ID" value="BAV59400.1"/>
    <property type="molecule type" value="Genomic_DNA"/>
</dbReference>
<dbReference type="InterPro" id="IPR019855">
    <property type="entry name" value="CRISPR-assoc_Cas1_NMENI"/>
</dbReference>
<comment type="function">
    <text evidence="10">CRISPR (clustered regularly interspaced short palindromic repeat), is an adaptive immune system that provides protection against mobile genetic elements (viruses, transposable elements and conjugative plasmids). CRISPR clusters contain spacers, sequences complementary to antecedent mobile elements, and target invading nucleic acids. CRISPR clusters are transcribed and processed into CRISPR RNA (crRNA). Acts as a dsDNA endonuclease. Involved in the integration of spacer DNA into the CRISPR cassette.</text>
</comment>
<protein>
    <recommendedName>
        <fullName evidence="10">CRISPR-associated endonuclease Cas1</fullName>
        <ecNumber evidence="10">3.1.-.-</ecNumber>
    </recommendedName>
</protein>
<evidence type="ECO:0000256" key="4">
    <source>
        <dbReference type="ARBA" id="ARBA00022801"/>
    </source>
</evidence>
<keyword evidence="5 10" id="KW-0460">Magnesium</keyword>
<evidence type="ECO:0000256" key="8">
    <source>
        <dbReference type="ARBA" id="ARBA00023211"/>
    </source>
</evidence>
<sequence length="304" mass="34910">MWRAIDISGDGYYICVRNNNLCVLKGDEEKLHVNFLDINCIVLHGNSITYTNSAIQKCLENEIPVVFCDKTHTPAGMLLPHFNISEYGKRLEIQLSVSQPVQKQAWRQIVTEKLTNQAACLASFKENDSKHLHMLSGFAKEVKSGDITFREGIGAKIYFEGLFDDFHRNDKNEDIVNSSLNYGYSILRSSMARAVVSCGLNPAISVFHSKNQNPFCLVDDLMEPLRPMVDYIVKLRFADFIKEKTLTPVLKKLLVSMTEKKLLFEDSEYSFIFGLHRYVQSYLMYISKQCEKITFPKPFYDIKI</sequence>
<dbReference type="GO" id="GO:0051607">
    <property type="term" value="P:defense response to virus"/>
    <property type="evidence" value="ECO:0007669"/>
    <property type="project" value="UniProtKB-UniRule"/>
</dbReference>
<dbReference type="GO" id="GO:0004520">
    <property type="term" value="F:DNA endonuclease activity"/>
    <property type="evidence" value="ECO:0007669"/>
    <property type="project" value="InterPro"/>
</dbReference>
<dbReference type="GO" id="GO:0043571">
    <property type="term" value="P:maintenance of CRISPR repeat elements"/>
    <property type="evidence" value="ECO:0007669"/>
    <property type="project" value="UniProtKB-UniRule"/>
</dbReference>
<organism evidence="11">
    <name type="scientific">Candidatus Endomicrobium sp. MdDo-005</name>
    <dbReference type="NCBI Taxonomy" id="1837115"/>
    <lineage>
        <taxon>Bacteria</taxon>
        <taxon>Pseudomonadati</taxon>
        <taxon>Elusimicrobiota</taxon>
        <taxon>Endomicrobiia</taxon>
        <taxon>Endomicrobiales</taxon>
        <taxon>Endomicrobiaceae</taxon>
        <taxon>Endomicrobium</taxon>
    </lineage>
</organism>
<evidence type="ECO:0000256" key="6">
    <source>
        <dbReference type="ARBA" id="ARBA00023118"/>
    </source>
</evidence>
<keyword evidence="6 10" id="KW-0051">Antiviral defense</keyword>
<keyword evidence="1 10" id="KW-0540">Nuclease</keyword>
<keyword evidence="3 10" id="KW-0255">Endonuclease</keyword>
<dbReference type="EC" id="3.1.-.-" evidence="10"/>
<dbReference type="InterPro" id="IPR050646">
    <property type="entry name" value="Cas1"/>
</dbReference>
<evidence type="ECO:0000256" key="9">
    <source>
        <dbReference type="ARBA" id="ARBA00038592"/>
    </source>
</evidence>
<dbReference type="Pfam" id="PF01867">
    <property type="entry name" value="Cas_Cas1"/>
    <property type="match status" value="1"/>
</dbReference>
<comment type="cofactor">
    <cofactor evidence="10">
        <name>Mg(2+)</name>
        <dbReference type="ChEBI" id="CHEBI:18420"/>
    </cofactor>
    <cofactor evidence="10">
        <name>Mn(2+)</name>
        <dbReference type="ChEBI" id="CHEBI:29035"/>
    </cofactor>
</comment>
<dbReference type="InterPro" id="IPR042211">
    <property type="entry name" value="CRISPR-assoc_Cas1_N"/>
</dbReference>
<feature type="binding site" evidence="10">
    <location>
        <position position="208"/>
    </location>
    <ligand>
        <name>Mn(2+)</name>
        <dbReference type="ChEBI" id="CHEBI:29035"/>
    </ligand>
</feature>
<dbReference type="InterPro" id="IPR002729">
    <property type="entry name" value="CRISPR-assoc_Cas1"/>
</dbReference>
<evidence type="ECO:0000256" key="10">
    <source>
        <dbReference type="HAMAP-Rule" id="MF_01470"/>
    </source>
</evidence>
<dbReference type="AlphaFoldDB" id="A0A1C9ZTC6"/>
<reference evidence="11" key="1">
    <citation type="journal article" date="2016" name="Genome Biol. Evol.">
        <title>Comparison of intracellular "Ca. Endomicrobium trichonymphae" genomovars illuminates the requirement and decay of defense systems against foreign DNA.</title>
        <authorList>
            <person name="Izawa K."/>
            <person name="Kuwahara H."/>
            <person name="Kihara K."/>
            <person name="Yuki M."/>
            <person name="Lo N."/>
            <person name="Ito T."/>
            <person name="Ohkuma M."/>
            <person name="Hongoh Y."/>
        </authorList>
    </citation>
    <scope>NUCLEOTIDE SEQUENCE</scope>
    <source>
        <strain evidence="11">MdDo-005</strain>
    </source>
</reference>
<dbReference type="GO" id="GO:0016787">
    <property type="term" value="F:hydrolase activity"/>
    <property type="evidence" value="ECO:0007669"/>
    <property type="project" value="UniProtKB-KW"/>
</dbReference>